<comment type="caution">
    <text evidence="2">The sequence shown here is derived from an EMBL/GenBank/DDBJ whole genome shotgun (WGS) entry which is preliminary data.</text>
</comment>
<evidence type="ECO:0000313" key="2">
    <source>
        <dbReference type="EMBL" id="GEO02200.1"/>
    </source>
</evidence>
<feature type="domain" description="GIY-YIG" evidence="1">
    <location>
        <begin position="94"/>
        <end position="182"/>
    </location>
</feature>
<evidence type="ECO:0000259" key="1">
    <source>
        <dbReference type="PROSITE" id="PS50164"/>
    </source>
</evidence>
<gene>
    <name evidence="2" type="ORF">NSE01_40320</name>
</gene>
<dbReference type="CDD" id="cd00719">
    <property type="entry name" value="GIY-YIG_SF"/>
    <property type="match status" value="1"/>
</dbReference>
<sequence length="186" mass="20887">MEMDAWRRQALESLERAARSLETVEMLGETSVNFRLSDIVSPDRASEIVTSLRRRCTAPALAIYCFELVDPSGYPELRASYARKPASCDSTGQKLSYSRLHEDAYPGAIYVGSSKSVVSRFSQHLGLTGGSGTSAMRLKQWAAQHPFEIRTMVWFFAPDLDPQTLLLLEQALWDYKRPLLGKRSGH</sequence>
<dbReference type="AlphaFoldDB" id="A0A512AR58"/>
<proteinExistence type="predicted"/>
<evidence type="ECO:0000313" key="3">
    <source>
        <dbReference type="Proteomes" id="UP000321464"/>
    </source>
</evidence>
<keyword evidence="3" id="KW-1185">Reference proteome</keyword>
<protein>
    <recommendedName>
        <fullName evidence="1">GIY-YIG domain-containing protein</fullName>
    </recommendedName>
</protein>
<dbReference type="Proteomes" id="UP000321464">
    <property type="component" value="Unassembled WGS sequence"/>
</dbReference>
<name>A0A512AR58_9SPHN</name>
<accession>A0A512AR58</accession>
<dbReference type="InterPro" id="IPR000305">
    <property type="entry name" value="GIY-YIG_endonuc"/>
</dbReference>
<dbReference type="EMBL" id="BJYR01000038">
    <property type="protein sequence ID" value="GEO02200.1"/>
    <property type="molecule type" value="Genomic_DNA"/>
</dbReference>
<organism evidence="2 3">
    <name type="scientific">Novosphingobium sediminis</name>
    <dbReference type="NCBI Taxonomy" id="707214"/>
    <lineage>
        <taxon>Bacteria</taxon>
        <taxon>Pseudomonadati</taxon>
        <taxon>Pseudomonadota</taxon>
        <taxon>Alphaproteobacteria</taxon>
        <taxon>Sphingomonadales</taxon>
        <taxon>Sphingomonadaceae</taxon>
        <taxon>Novosphingobium</taxon>
    </lineage>
</organism>
<dbReference type="PROSITE" id="PS50164">
    <property type="entry name" value="GIY_YIG"/>
    <property type="match status" value="1"/>
</dbReference>
<reference evidence="2 3" key="1">
    <citation type="submission" date="2019-07" db="EMBL/GenBank/DDBJ databases">
        <title>Whole genome shotgun sequence of Novosphingobium sediminis NBRC 106119.</title>
        <authorList>
            <person name="Hosoyama A."/>
            <person name="Uohara A."/>
            <person name="Ohji S."/>
            <person name="Ichikawa N."/>
        </authorList>
    </citation>
    <scope>NUCLEOTIDE SEQUENCE [LARGE SCALE GENOMIC DNA]</scope>
    <source>
        <strain evidence="2 3">NBRC 106119</strain>
    </source>
</reference>
<dbReference type="SUPFAM" id="SSF82771">
    <property type="entry name" value="GIY-YIG endonuclease"/>
    <property type="match status" value="1"/>
</dbReference>
<dbReference type="InterPro" id="IPR035901">
    <property type="entry name" value="GIY-YIG_endonuc_sf"/>
</dbReference>